<evidence type="ECO:0000256" key="1">
    <source>
        <dbReference type="ARBA" id="ARBA00022741"/>
    </source>
</evidence>
<comment type="caution">
    <text evidence="6">The sequence shown here is derived from an EMBL/GenBank/DDBJ whole genome shotgun (WGS) entry which is preliminary data.</text>
</comment>
<dbReference type="InterPro" id="IPR027417">
    <property type="entry name" value="P-loop_NTPase"/>
</dbReference>
<dbReference type="SUPFAM" id="SSF52540">
    <property type="entry name" value="P-loop containing nucleoside triphosphate hydrolases"/>
    <property type="match status" value="1"/>
</dbReference>
<dbReference type="SMART" id="SM00885">
    <property type="entry name" value="D5_N"/>
    <property type="match status" value="1"/>
</dbReference>
<dbReference type="GO" id="GO:0005524">
    <property type="term" value="F:ATP binding"/>
    <property type="evidence" value="ECO:0007669"/>
    <property type="project" value="UniProtKB-KW"/>
</dbReference>
<dbReference type="PANTHER" id="PTHR35372">
    <property type="entry name" value="ATP BINDING PROTEIN-RELATED"/>
    <property type="match status" value="1"/>
</dbReference>
<evidence type="ECO:0000313" key="6">
    <source>
        <dbReference type="EMBL" id="KXA97267.1"/>
    </source>
</evidence>
<dbReference type="InterPro" id="IPR045455">
    <property type="entry name" value="NrS-1_pol-like_helicase"/>
</dbReference>
<organism evidence="6 7">
    <name type="scientific">candidate division MSBL1 archaeon SCGC-AAA259J03</name>
    <dbReference type="NCBI Taxonomy" id="1698269"/>
    <lineage>
        <taxon>Archaea</taxon>
        <taxon>Methanobacteriati</taxon>
        <taxon>Methanobacteriota</taxon>
        <taxon>candidate division MSBL1</taxon>
    </lineage>
</organism>
<dbReference type="PROSITE" id="PS51206">
    <property type="entry name" value="SF3_HELICASE_1"/>
    <property type="match status" value="1"/>
</dbReference>
<dbReference type="PANTHER" id="PTHR35372:SF2">
    <property type="entry name" value="SF3 HELICASE DOMAIN-CONTAINING PROTEIN"/>
    <property type="match status" value="1"/>
</dbReference>
<keyword evidence="1" id="KW-0547">Nucleotide-binding</keyword>
<keyword evidence="2" id="KW-0378">Hydrolase</keyword>
<reference evidence="6 7" key="1">
    <citation type="journal article" date="2016" name="Sci. Rep.">
        <title>Metabolic traits of an uncultured archaeal lineage -MSBL1- from brine pools of the Red Sea.</title>
        <authorList>
            <person name="Mwirichia R."/>
            <person name="Alam I."/>
            <person name="Rashid M."/>
            <person name="Vinu M."/>
            <person name="Ba-Alawi W."/>
            <person name="Anthony Kamau A."/>
            <person name="Kamanda Ngugi D."/>
            <person name="Goker M."/>
            <person name="Klenk H.P."/>
            <person name="Bajic V."/>
            <person name="Stingl U."/>
        </authorList>
    </citation>
    <scope>NUCLEOTIDE SEQUENCE [LARGE SCALE GENOMIC DNA]</scope>
    <source>
        <strain evidence="6">SCGC-AAA259J03</strain>
    </source>
</reference>
<evidence type="ECO:0000256" key="2">
    <source>
        <dbReference type="ARBA" id="ARBA00022801"/>
    </source>
</evidence>
<dbReference type="InterPro" id="IPR051620">
    <property type="entry name" value="ORF904-like_C"/>
</dbReference>
<keyword evidence="7" id="KW-1185">Reference proteome</keyword>
<keyword evidence="3" id="KW-0067">ATP-binding</keyword>
<dbReference type="NCBIfam" id="TIGR01613">
    <property type="entry name" value="primase_Cterm"/>
    <property type="match status" value="1"/>
</dbReference>
<dbReference type="InterPro" id="IPR006500">
    <property type="entry name" value="Helicase_put_C_phage/plasmid"/>
</dbReference>
<evidence type="ECO:0000256" key="4">
    <source>
        <dbReference type="SAM" id="MobiDB-lite"/>
    </source>
</evidence>
<accession>A0A656YW74</accession>
<dbReference type="Pfam" id="PF19263">
    <property type="entry name" value="DUF5906"/>
    <property type="match status" value="1"/>
</dbReference>
<evidence type="ECO:0000259" key="5">
    <source>
        <dbReference type="PROSITE" id="PS51206"/>
    </source>
</evidence>
<proteinExistence type="predicted"/>
<gene>
    <name evidence="6" type="ORF">AKJ39_03490</name>
</gene>
<dbReference type="InterPro" id="IPR014015">
    <property type="entry name" value="Helicase_SF3_DNA-vir"/>
</dbReference>
<feature type="compositionally biased region" description="Low complexity" evidence="4">
    <location>
        <begin position="604"/>
        <end position="627"/>
    </location>
</feature>
<feature type="non-terminal residue" evidence="6">
    <location>
        <position position="1"/>
    </location>
</feature>
<protein>
    <recommendedName>
        <fullName evidence="5">SF3 helicase domain-containing protein</fullName>
    </recommendedName>
</protein>
<feature type="domain" description="SF3 helicase" evidence="5">
    <location>
        <begin position="294"/>
        <end position="450"/>
    </location>
</feature>
<feature type="region of interest" description="Disordered" evidence="4">
    <location>
        <begin position="602"/>
        <end position="627"/>
    </location>
</feature>
<dbReference type="AlphaFoldDB" id="A0A656YW74"/>
<evidence type="ECO:0000313" key="7">
    <source>
        <dbReference type="Proteomes" id="UP000070257"/>
    </source>
</evidence>
<dbReference type="Pfam" id="PF08706">
    <property type="entry name" value="D5_N"/>
    <property type="match status" value="1"/>
</dbReference>
<dbReference type="InterPro" id="IPR014818">
    <property type="entry name" value="Phage/plasmid_primase_P4_C"/>
</dbReference>
<sequence length="758" mass="86593">ADMSFAQKLIWYEFDPEDIAKLSLVYRDRDKIRKRFEDYLLDRTIPKAIADMEKTVSDPVIQGLKEKISAYDRASWNCEKEWVVATKEVELGDGKKAEFGDVYDLPADLAEEAINEKIAARGIWACEECGAYYYQKKKPRRCFKNNDCDSTDFEPLHPSGHAETGDAIKNNYIFKTMNETGQIYYFDGRNRFRKKGAEMLIRSKTKEMIHSCRKHLQNEVVEHVRTSTNMPEDDFGLPREKMAVENGILNLTEDELEELDPEEETPIARIPWSYDPEAECPEIKQFIREVVGKEDMKLIQEMFGYCLLKDYPKARAFMLTGGGANGKSTLLDLLVEFIGMENVATPSLQKLLDNDFASARLYGKLANIKSDLSDKKLKNTGAFKMLTGQDPIEGEQKWIQEALDFFNHAKLIYSANELPKTDDRTEAFFRRWIIIPCENHFPEDDPNTDSDLPYSIISEEEMSGLLNWALKGLHRVMEEGFSETASREEKKKEWFMDSDSLRAFVNEAIVEDPDGVIPKKDLQNIYEDYCDHHGIYTAQKAQVTKRLRSIIPVASGGPGEWYRPEIEGERPRCWRGIAVKKEFLEHDYIEGDYVRRVRRMNTPSSNNISENNSEKNINSFSKKSSSKTLDTPDTVVIEVTKGFEHGGTTFEEGEKIVPGDDLSMDAAEKAVKRNLAEKEKPEEKTQWDIGGIKKDIVNLLKQGENLPKAEISDKLGTPVETISKAIDQLYAEGKVGKGGREVEGEMLYKFLDDNVEAI</sequence>
<dbReference type="GO" id="GO:0016787">
    <property type="term" value="F:hydrolase activity"/>
    <property type="evidence" value="ECO:0007669"/>
    <property type="project" value="UniProtKB-KW"/>
</dbReference>
<evidence type="ECO:0000256" key="3">
    <source>
        <dbReference type="ARBA" id="ARBA00022840"/>
    </source>
</evidence>
<dbReference type="Gene3D" id="3.40.50.300">
    <property type="entry name" value="P-loop containing nucleotide triphosphate hydrolases"/>
    <property type="match status" value="1"/>
</dbReference>
<dbReference type="Proteomes" id="UP000070257">
    <property type="component" value="Unassembled WGS sequence"/>
</dbReference>
<name>A0A656YW74_9EURY</name>
<dbReference type="EMBL" id="LHXT01000059">
    <property type="protein sequence ID" value="KXA97267.1"/>
    <property type="molecule type" value="Genomic_DNA"/>
</dbReference>